<dbReference type="PROSITE" id="PS51257">
    <property type="entry name" value="PROKAR_LIPOPROTEIN"/>
    <property type="match status" value="1"/>
</dbReference>
<dbReference type="CDD" id="cd00865">
    <property type="entry name" value="PEBP_bact_arch"/>
    <property type="match status" value="1"/>
</dbReference>
<dbReference type="OrthoDB" id="9797506at2"/>
<dbReference type="Gene3D" id="3.90.280.10">
    <property type="entry name" value="PEBP-like"/>
    <property type="match status" value="1"/>
</dbReference>
<dbReference type="STRING" id="104663.SAMN04488121_10596"/>
<accession>A0A1G7VGC0</accession>
<keyword evidence="1" id="KW-0732">Signal</keyword>
<dbReference type="PANTHER" id="PTHR30289:SF1">
    <property type="entry name" value="PEBP (PHOSPHATIDYLETHANOLAMINE-BINDING PROTEIN) FAMILY PROTEIN"/>
    <property type="match status" value="1"/>
</dbReference>
<evidence type="ECO:0000313" key="3">
    <source>
        <dbReference type="Proteomes" id="UP000199045"/>
    </source>
</evidence>
<dbReference type="AlphaFoldDB" id="A0A1G7VGC0"/>
<dbReference type="SUPFAM" id="SSF49777">
    <property type="entry name" value="PEBP-like"/>
    <property type="match status" value="1"/>
</dbReference>
<dbReference type="InterPro" id="IPR036610">
    <property type="entry name" value="PEBP-like_sf"/>
</dbReference>
<gene>
    <name evidence="2" type="ORF">SAMN04488121_10596</name>
</gene>
<dbReference type="InterPro" id="IPR005247">
    <property type="entry name" value="YbhB_YbcL/LppC-like"/>
</dbReference>
<dbReference type="Pfam" id="PF01161">
    <property type="entry name" value="PBP"/>
    <property type="match status" value="1"/>
</dbReference>
<evidence type="ECO:0000256" key="1">
    <source>
        <dbReference type="SAM" id="SignalP"/>
    </source>
</evidence>
<dbReference type="InterPro" id="IPR008914">
    <property type="entry name" value="PEBP"/>
</dbReference>
<sequence length="180" mass="19222">MKRISTLIAVVILSCSAAMAQTFTLKSNDLGGQFVNDQLWNQMGYHGKNVSPQLSWENAPAGTQSFAVVMYDVDAPTGSGFWHWVVYNIPADVKELKAGAGDLSKHLLPAGAVNGINDAGMPGYIGPAPLPGLPHQYLITVFALKTKLELDKNAPAAYVGVFLNLNLLAKASIVAYSQHP</sequence>
<dbReference type="Proteomes" id="UP000199045">
    <property type="component" value="Unassembled WGS sequence"/>
</dbReference>
<evidence type="ECO:0000313" key="2">
    <source>
        <dbReference type="EMBL" id="SDG58439.1"/>
    </source>
</evidence>
<reference evidence="2 3" key="1">
    <citation type="submission" date="2016-10" db="EMBL/GenBank/DDBJ databases">
        <authorList>
            <person name="de Groot N.N."/>
        </authorList>
    </citation>
    <scope>NUCLEOTIDE SEQUENCE [LARGE SCALE GENOMIC DNA]</scope>
    <source>
        <strain evidence="2 3">DSM 527</strain>
    </source>
</reference>
<organism evidence="2 3">
    <name type="scientific">Chitinophaga filiformis</name>
    <name type="common">Myxococcus filiformis</name>
    <name type="synonym">Flexibacter filiformis</name>
    <dbReference type="NCBI Taxonomy" id="104663"/>
    <lineage>
        <taxon>Bacteria</taxon>
        <taxon>Pseudomonadati</taxon>
        <taxon>Bacteroidota</taxon>
        <taxon>Chitinophagia</taxon>
        <taxon>Chitinophagales</taxon>
        <taxon>Chitinophagaceae</taxon>
        <taxon>Chitinophaga</taxon>
    </lineage>
</organism>
<protein>
    <submittedName>
        <fullName evidence="2">Phospholipid-binding protein, PBP family</fullName>
    </submittedName>
</protein>
<dbReference type="NCBIfam" id="TIGR00481">
    <property type="entry name" value="YbhB/YbcL family Raf kinase inhibitor-like protein"/>
    <property type="match status" value="1"/>
</dbReference>
<name>A0A1G7VGC0_CHIFI</name>
<proteinExistence type="predicted"/>
<dbReference type="RefSeq" id="WP_089834766.1">
    <property type="nucleotide sequence ID" value="NZ_FNBN01000005.1"/>
</dbReference>
<dbReference type="EMBL" id="FNBN01000005">
    <property type="protein sequence ID" value="SDG58439.1"/>
    <property type="molecule type" value="Genomic_DNA"/>
</dbReference>
<feature type="signal peptide" evidence="1">
    <location>
        <begin position="1"/>
        <end position="20"/>
    </location>
</feature>
<feature type="chain" id="PRO_5011735596" evidence="1">
    <location>
        <begin position="21"/>
        <end position="180"/>
    </location>
</feature>
<dbReference type="PANTHER" id="PTHR30289">
    <property type="entry name" value="UNCHARACTERIZED PROTEIN YBCL-RELATED"/>
    <property type="match status" value="1"/>
</dbReference>